<dbReference type="AlphaFoldDB" id="A0A0E9WAZ2"/>
<protein>
    <submittedName>
        <fullName evidence="1">Uncharacterized protein</fullName>
    </submittedName>
</protein>
<proteinExistence type="predicted"/>
<evidence type="ECO:0000313" key="1">
    <source>
        <dbReference type="EMBL" id="JAH86663.1"/>
    </source>
</evidence>
<name>A0A0E9WAZ2_ANGAN</name>
<reference evidence="1" key="1">
    <citation type="submission" date="2014-11" db="EMBL/GenBank/DDBJ databases">
        <authorList>
            <person name="Amaro Gonzalez C."/>
        </authorList>
    </citation>
    <scope>NUCLEOTIDE SEQUENCE</scope>
</reference>
<sequence>MTSPEQKAWMKPTALPIWRCQAAAPIGFLVSSWVIIIYPPGPCLFVTMAYL</sequence>
<dbReference type="EMBL" id="GBXM01021914">
    <property type="protein sequence ID" value="JAH86663.1"/>
    <property type="molecule type" value="Transcribed_RNA"/>
</dbReference>
<reference evidence="1" key="2">
    <citation type="journal article" date="2015" name="Fish Shellfish Immunol.">
        <title>Early steps in the European eel (Anguilla anguilla)-Vibrio vulnificus interaction in the gills: Role of the RtxA13 toxin.</title>
        <authorList>
            <person name="Callol A."/>
            <person name="Pajuelo D."/>
            <person name="Ebbesson L."/>
            <person name="Teles M."/>
            <person name="MacKenzie S."/>
            <person name="Amaro C."/>
        </authorList>
    </citation>
    <scope>NUCLEOTIDE SEQUENCE</scope>
</reference>
<accession>A0A0E9WAZ2</accession>
<organism evidence="1">
    <name type="scientific">Anguilla anguilla</name>
    <name type="common">European freshwater eel</name>
    <name type="synonym">Muraena anguilla</name>
    <dbReference type="NCBI Taxonomy" id="7936"/>
    <lineage>
        <taxon>Eukaryota</taxon>
        <taxon>Metazoa</taxon>
        <taxon>Chordata</taxon>
        <taxon>Craniata</taxon>
        <taxon>Vertebrata</taxon>
        <taxon>Euteleostomi</taxon>
        <taxon>Actinopterygii</taxon>
        <taxon>Neopterygii</taxon>
        <taxon>Teleostei</taxon>
        <taxon>Anguilliformes</taxon>
        <taxon>Anguillidae</taxon>
        <taxon>Anguilla</taxon>
    </lineage>
</organism>